<dbReference type="Proteomes" id="UP001044222">
    <property type="component" value="Unassembled WGS sequence"/>
</dbReference>
<reference evidence="2" key="1">
    <citation type="submission" date="2021-01" db="EMBL/GenBank/DDBJ databases">
        <title>A chromosome-scale assembly of European eel, Anguilla anguilla.</title>
        <authorList>
            <person name="Henkel C."/>
            <person name="Jong-Raadsen S.A."/>
            <person name="Dufour S."/>
            <person name="Weltzien F.-A."/>
            <person name="Palstra A.P."/>
            <person name="Pelster B."/>
            <person name="Spaink H.P."/>
            <person name="Van Den Thillart G.E."/>
            <person name="Jansen H."/>
            <person name="Zahm M."/>
            <person name="Klopp C."/>
            <person name="Cedric C."/>
            <person name="Louis A."/>
            <person name="Berthelot C."/>
            <person name="Parey E."/>
            <person name="Roest Crollius H."/>
            <person name="Montfort J."/>
            <person name="Robinson-Rechavi M."/>
            <person name="Bucao C."/>
            <person name="Bouchez O."/>
            <person name="Gislard M."/>
            <person name="Lluch J."/>
            <person name="Milhes M."/>
            <person name="Lampietro C."/>
            <person name="Lopez Roques C."/>
            <person name="Donnadieu C."/>
            <person name="Braasch I."/>
            <person name="Desvignes T."/>
            <person name="Postlethwait J."/>
            <person name="Bobe J."/>
            <person name="Guiguen Y."/>
            <person name="Dirks R."/>
        </authorList>
    </citation>
    <scope>NUCLEOTIDE SEQUENCE</scope>
    <source>
        <strain evidence="2">Tag_6206</strain>
        <tissue evidence="2">Liver</tissue>
    </source>
</reference>
<dbReference type="EMBL" id="JAFIRN010000004">
    <property type="protein sequence ID" value="KAG5849848.1"/>
    <property type="molecule type" value="Genomic_DNA"/>
</dbReference>
<feature type="compositionally biased region" description="Basic residues" evidence="1">
    <location>
        <begin position="18"/>
        <end position="36"/>
    </location>
</feature>
<evidence type="ECO:0000256" key="1">
    <source>
        <dbReference type="SAM" id="MobiDB-lite"/>
    </source>
</evidence>
<name>A0A9D3MNZ6_ANGAN</name>
<organism evidence="2 3">
    <name type="scientific">Anguilla anguilla</name>
    <name type="common">European freshwater eel</name>
    <name type="synonym">Muraena anguilla</name>
    <dbReference type="NCBI Taxonomy" id="7936"/>
    <lineage>
        <taxon>Eukaryota</taxon>
        <taxon>Metazoa</taxon>
        <taxon>Chordata</taxon>
        <taxon>Craniata</taxon>
        <taxon>Vertebrata</taxon>
        <taxon>Euteleostomi</taxon>
        <taxon>Actinopterygii</taxon>
        <taxon>Neopterygii</taxon>
        <taxon>Teleostei</taxon>
        <taxon>Anguilliformes</taxon>
        <taxon>Anguillidae</taxon>
        <taxon>Anguilla</taxon>
    </lineage>
</organism>
<keyword evidence="3" id="KW-1185">Reference proteome</keyword>
<protein>
    <submittedName>
        <fullName evidence="2">Uncharacterized protein</fullName>
    </submittedName>
</protein>
<accession>A0A9D3MNZ6</accession>
<evidence type="ECO:0000313" key="2">
    <source>
        <dbReference type="EMBL" id="KAG5849848.1"/>
    </source>
</evidence>
<evidence type="ECO:0000313" key="3">
    <source>
        <dbReference type="Proteomes" id="UP001044222"/>
    </source>
</evidence>
<feature type="region of interest" description="Disordered" evidence="1">
    <location>
        <begin position="18"/>
        <end position="43"/>
    </location>
</feature>
<dbReference type="AlphaFoldDB" id="A0A9D3MNZ6"/>
<proteinExistence type="predicted"/>
<comment type="caution">
    <text evidence="2">The sequence shown here is derived from an EMBL/GenBank/DDBJ whole genome shotgun (WGS) entry which is preliminary data.</text>
</comment>
<gene>
    <name evidence="2" type="ORF">ANANG_G00076060</name>
</gene>
<sequence>MHERWKTVPINLYRALANKRSRFKSRPKNRNRKSKNFKPIQGKKTQGHILYAGLAALKTEQLNELPLHHCVCSTRARRRVSGLQTSTCLPKM</sequence>